<dbReference type="RefSeq" id="XP_012652791.1">
    <property type="nucleotide sequence ID" value="XM_012797337.1"/>
</dbReference>
<organism evidence="1 2">
    <name type="scientific">Tetrahymena thermophila (strain SB210)</name>
    <dbReference type="NCBI Taxonomy" id="312017"/>
    <lineage>
        <taxon>Eukaryota</taxon>
        <taxon>Sar</taxon>
        <taxon>Alveolata</taxon>
        <taxon>Ciliophora</taxon>
        <taxon>Intramacronucleata</taxon>
        <taxon>Oligohymenophorea</taxon>
        <taxon>Hymenostomatida</taxon>
        <taxon>Tetrahymenina</taxon>
        <taxon>Tetrahymenidae</taxon>
        <taxon>Tetrahymena</taxon>
    </lineage>
</organism>
<dbReference type="EMBL" id="GG662716">
    <property type="protein sequence ID" value="EWS74665.1"/>
    <property type="molecule type" value="Genomic_DNA"/>
</dbReference>
<evidence type="ECO:0000313" key="2">
    <source>
        <dbReference type="Proteomes" id="UP000009168"/>
    </source>
</evidence>
<dbReference type="Proteomes" id="UP000009168">
    <property type="component" value="Unassembled WGS sequence"/>
</dbReference>
<sequence length="461" mass="53647">MKKVFFYKKFSLFSEIDLYNPEEKFRIENDNLLQHRQNKSKYLIFNLKKKQLYIKTNQLLKKEFKHTIYLINQKQKMIGLLCLLIQITNIAVVKSQCYQGCKNCILDQNTFSYTCQGCNQHFQYDYSQNNCVYQDCQQQMLLQIDDNQQSQCVSICEDNSTSQNALNQCIQTRICSQNYNTQASFSNNQKVLDILQYQQSYNIIKYNGFLNIINSENGQFTLSVQLETTTVLCDFVFGKLILVKQNNQLYEFILENQQQIQISQIPQGIINSQSIIKGISQDLLIITSTEQNSQNLFINTFRFSNNIVSFVNYIQIPISNQKVYFFDGKVIQVNSNTIKINELQDNQDAITLKVLSENIICSWSANFIILNILTSADQLSFYIFIQNSQSIYKYSQNKLSCNQINLIGNINNAILINSSVGQLLIYQFDFVLQIQQIDQQITSQIQMQQNIVNIQYYLTGS</sequence>
<dbReference type="InParanoid" id="W7X5L8"/>
<dbReference type="KEGG" id="tet:TTHERM_000854289"/>
<reference evidence="2" key="1">
    <citation type="journal article" date="2006" name="PLoS Biol.">
        <title>Macronuclear genome sequence of the ciliate Tetrahymena thermophila, a model eukaryote.</title>
        <authorList>
            <person name="Eisen J.A."/>
            <person name="Coyne R.S."/>
            <person name="Wu M."/>
            <person name="Wu D."/>
            <person name="Thiagarajan M."/>
            <person name="Wortman J.R."/>
            <person name="Badger J.H."/>
            <person name="Ren Q."/>
            <person name="Amedeo P."/>
            <person name="Jones K.M."/>
            <person name="Tallon L.J."/>
            <person name="Delcher A.L."/>
            <person name="Salzberg S.L."/>
            <person name="Silva J.C."/>
            <person name="Haas B.J."/>
            <person name="Majoros W.H."/>
            <person name="Farzad M."/>
            <person name="Carlton J.M."/>
            <person name="Smith R.K. Jr."/>
            <person name="Garg J."/>
            <person name="Pearlman R.E."/>
            <person name="Karrer K.M."/>
            <person name="Sun L."/>
            <person name="Manning G."/>
            <person name="Elde N.C."/>
            <person name="Turkewitz A.P."/>
            <person name="Asai D.J."/>
            <person name="Wilkes D.E."/>
            <person name="Wang Y."/>
            <person name="Cai H."/>
            <person name="Collins K."/>
            <person name="Stewart B.A."/>
            <person name="Lee S.R."/>
            <person name="Wilamowska K."/>
            <person name="Weinberg Z."/>
            <person name="Ruzzo W.L."/>
            <person name="Wloga D."/>
            <person name="Gaertig J."/>
            <person name="Frankel J."/>
            <person name="Tsao C.-C."/>
            <person name="Gorovsky M.A."/>
            <person name="Keeling P.J."/>
            <person name="Waller R.F."/>
            <person name="Patron N.J."/>
            <person name="Cherry J.M."/>
            <person name="Stover N.A."/>
            <person name="Krieger C.J."/>
            <person name="del Toro C."/>
            <person name="Ryder H.F."/>
            <person name="Williamson S.C."/>
            <person name="Barbeau R.A."/>
            <person name="Hamilton E.P."/>
            <person name="Orias E."/>
        </authorList>
    </citation>
    <scope>NUCLEOTIDE SEQUENCE [LARGE SCALE GENOMIC DNA]</scope>
    <source>
        <strain evidence="2">SB210</strain>
    </source>
</reference>
<dbReference type="AlphaFoldDB" id="W7X5L8"/>
<proteinExistence type="predicted"/>
<keyword evidence="2" id="KW-1185">Reference proteome</keyword>
<protein>
    <submittedName>
        <fullName evidence="1">Uncharacterized protein</fullName>
    </submittedName>
</protein>
<name>W7X5L8_TETTS</name>
<dbReference type="GeneID" id="24440927"/>
<gene>
    <name evidence="1" type="ORF">TTHERM_000854289</name>
</gene>
<evidence type="ECO:0000313" key="1">
    <source>
        <dbReference type="EMBL" id="EWS74665.1"/>
    </source>
</evidence>
<accession>W7X5L8</accession>